<keyword evidence="2" id="KW-1185">Reference proteome</keyword>
<protein>
    <submittedName>
        <fullName evidence="1">Gem-associated protein 5-like</fullName>
    </submittedName>
</protein>
<dbReference type="Proteomes" id="UP001607302">
    <property type="component" value="Unassembled WGS sequence"/>
</dbReference>
<accession>A0ABD2C1Z7</accession>
<dbReference type="EMBL" id="JAUDFV010000025">
    <property type="protein sequence ID" value="KAL2739056.1"/>
    <property type="molecule type" value="Genomic_DNA"/>
</dbReference>
<gene>
    <name evidence="1" type="ORF">V1478_001622</name>
</gene>
<proteinExistence type="predicted"/>
<comment type="caution">
    <text evidence="1">The sequence shown here is derived from an EMBL/GenBank/DDBJ whole genome shotgun (WGS) entry which is preliminary data.</text>
</comment>
<reference evidence="1 2" key="1">
    <citation type="journal article" date="2024" name="Ann. Entomol. Soc. Am.">
        <title>Genomic analyses of the southern and eastern yellowjacket wasps (Hymenoptera: Vespidae) reveal evolutionary signatures of social life.</title>
        <authorList>
            <person name="Catto M.A."/>
            <person name="Caine P.B."/>
            <person name="Orr S.E."/>
            <person name="Hunt B.G."/>
            <person name="Goodisman M.A.D."/>
        </authorList>
    </citation>
    <scope>NUCLEOTIDE SEQUENCE [LARGE SCALE GENOMIC DNA]</scope>
    <source>
        <strain evidence="1">233</strain>
        <tissue evidence="1">Head and thorax</tissue>
    </source>
</reference>
<evidence type="ECO:0000313" key="1">
    <source>
        <dbReference type="EMBL" id="KAL2739056.1"/>
    </source>
</evidence>
<name>A0ABD2C1Z7_VESSQ</name>
<evidence type="ECO:0000313" key="2">
    <source>
        <dbReference type="Proteomes" id="UP001607302"/>
    </source>
</evidence>
<dbReference type="AlphaFoldDB" id="A0ABD2C1Z7"/>
<sequence length="63" mass="7207">MLWQKIKGNMRSIAWHPVKENLIAYETVEGIKNHALYSCGESDLICYDADKPNKDSTLILGKR</sequence>
<organism evidence="1 2">
    <name type="scientific">Vespula squamosa</name>
    <name type="common">Southern yellow jacket</name>
    <name type="synonym">Wasp</name>
    <dbReference type="NCBI Taxonomy" id="30214"/>
    <lineage>
        <taxon>Eukaryota</taxon>
        <taxon>Metazoa</taxon>
        <taxon>Ecdysozoa</taxon>
        <taxon>Arthropoda</taxon>
        <taxon>Hexapoda</taxon>
        <taxon>Insecta</taxon>
        <taxon>Pterygota</taxon>
        <taxon>Neoptera</taxon>
        <taxon>Endopterygota</taxon>
        <taxon>Hymenoptera</taxon>
        <taxon>Apocrita</taxon>
        <taxon>Aculeata</taxon>
        <taxon>Vespoidea</taxon>
        <taxon>Vespidae</taxon>
        <taxon>Vespinae</taxon>
        <taxon>Vespula</taxon>
    </lineage>
</organism>